<dbReference type="SUPFAM" id="SSF46689">
    <property type="entry name" value="Homeodomain-like"/>
    <property type="match status" value="1"/>
</dbReference>
<evidence type="ECO:0000256" key="2">
    <source>
        <dbReference type="ARBA" id="ARBA00023125"/>
    </source>
</evidence>
<dbReference type="Pfam" id="PF21943">
    <property type="entry name" value="TetR_C_46"/>
    <property type="match status" value="1"/>
</dbReference>
<name>A0A1Z2L0S1_9ACTN</name>
<accession>A0A1Z2L0S1</accession>
<evidence type="ECO:0000313" key="8">
    <source>
        <dbReference type="Proteomes" id="UP000195755"/>
    </source>
</evidence>
<evidence type="ECO:0000256" key="4">
    <source>
        <dbReference type="PROSITE-ProRule" id="PRU00335"/>
    </source>
</evidence>
<dbReference type="Pfam" id="PF00440">
    <property type="entry name" value="TetR_N"/>
    <property type="match status" value="1"/>
</dbReference>
<dbReference type="InterPro" id="IPR050109">
    <property type="entry name" value="HTH-type_TetR-like_transc_reg"/>
</dbReference>
<dbReference type="GO" id="GO:0003700">
    <property type="term" value="F:DNA-binding transcription factor activity"/>
    <property type="evidence" value="ECO:0007669"/>
    <property type="project" value="TreeGrafter"/>
</dbReference>
<evidence type="ECO:0000313" key="7">
    <source>
        <dbReference type="EMBL" id="ARZ67884.1"/>
    </source>
</evidence>
<feature type="domain" description="HTH tetR-type" evidence="6">
    <location>
        <begin position="25"/>
        <end position="85"/>
    </location>
</feature>
<reference evidence="7 8" key="1">
    <citation type="submission" date="2017-06" db="EMBL/GenBank/DDBJ databases">
        <title>Streptomyces albireticuli Genome sequencing and assembly.</title>
        <authorList>
            <person name="Wang Y."/>
            <person name="Du B."/>
            <person name="Ding Y."/>
            <person name="Liu H."/>
            <person name="Hou Q."/>
            <person name="Liu K."/>
            <person name="Yao L."/>
            <person name="Wang C."/>
        </authorList>
    </citation>
    <scope>NUCLEOTIDE SEQUENCE [LARGE SCALE GENOMIC DNA]</scope>
    <source>
        <strain evidence="7 8">MDJK11</strain>
    </source>
</reference>
<dbReference type="PROSITE" id="PS50977">
    <property type="entry name" value="HTH_TETR_2"/>
    <property type="match status" value="1"/>
</dbReference>
<organism evidence="7 8">
    <name type="scientific">Streptomyces albireticuli</name>
    <dbReference type="NCBI Taxonomy" id="1940"/>
    <lineage>
        <taxon>Bacteria</taxon>
        <taxon>Bacillati</taxon>
        <taxon>Actinomycetota</taxon>
        <taxon>Actinomycetes</taxon>
        <taxon>Kitasatosporales</taxon>
        <taxon>Streptomycetaceae</taxon>
        <taxon>Streptomyces</taxon>
    </lineage>
</organism>
<dbReference type="Gene3D" id="1.10.357.10">
    <property type="entry name" value="Tetracycline Repressor, domain 2"/>
    <property type="match status" value="1"/>
</dbReference>
<dbReference type="KEGG" id="salj:SMD11_2233"/>
<dbReference type="PANTHER" id="PTHR30055">
    <property type="entry name" value="HTH-TYPE TRANSCRIPTIONAL REGULATOR RUTR"/>
    <property type="match status" value="1"/>
</dbReference>
<dbReference type="EMBL" id="CP021744">
    <property type="protein sequence ID" value="ARZ67884.1"/>
    <property type="molecule type" value="Genomic_DNA"/>
</dbReference>
<dbReference type="InterPro" id="IPR054129">
    <property type="entry name" value="DesT_TetR_C"/>
</dbReference>
<evidence type="ECO:0000256" key="5">
    <source>
        <dbReference type="SAM" id="MobiDB-lite"/>
    </source>
</evidence>
<evidence type="ECO:0000259" key="6">
    <source>
        <dbReference type="PROSITE" id="PS50977"/>
    </source>
</evidence>
<evidence type="ECO:0000256" key="1">
    <source>
        <dbReference type="ARBA" id="ARBA00023015"/>
    </source>
</evidence>
<proteinExistence type="predicted"/>
<dbReference type="OrthoDB" id="8479950at2"/>
<evidence type="ECO:0000256" key="3">
    <source>
        <dbReference type="ARBA" id="ARBA00023163"/>
    </source>
</evidence>
<feature type="compositionally biased region" description="Low complexity" evidence="5">
    <location>
        <begin position="286"/>
        <end position="296"/>
    </location>
</feature>
<dbReference type="Proteomes" id="UP000195755">
    <property type="component" value="Chromosome"/>
</dbReference>
<dbReference type="PANTHER" id="PTHR30055:SF174">
    <property type="entry name" value="TRANSCRIPTIONAL REGULATORY PROTEIN (PROBABLY TETR-FAMILY)-RELATED"/>
    <property type="match status" value="1"/>
</dbReference>
<protein>
    <submittedName>
        <fullName evidence="7">TetR family transcriptional regulator</fullName>
    </submittedName>
</protein>
<dbReference type="InterPro" id="IPR009057">
    <property type="entry name" value="Homeodomain-like_sf"/>
</dbReference>
<keyword evidence="1" id="KW-0805">Transcription regulation</keyword>
<feature type="DNA-binding region" description="H-T-H motif" evidence="4">
    <location>
        <begin position="48"/>
        <end position="67"/>
    </location>
</feature>
<dbReference type="InterPro" id="IPR001647">
    <property type="entry name" value="HTH_TetR"/>
</dbReference>
<gene>
    <name evidence="7" type="ORF">SMD11_2233</name>
</gene>
<sequence length="296" mass="30759">MNGSGTAPAAPTPAPRAAYRRLSVEERRTQLIAAALTLFAHRAPEEVSLDDVAAVARVSRPLVYRYFPGGKPQLYEAALRSAADDLQLCFAEPQTGPLSERLAAALDRYLGFVDEHDAGFSALLQGGSVAETSRTGAIVDGVRRAAAGHILTHLAVGSPGPRLRMMVRTWIAAVEAASLIWLDEGKLPAAPEVRDWLVDHFVALLVATAASDSQAAAVTRTALELEAADGPVGRLARGVAGVVTDSGHLLEPGATGGNHEDDEDHQGHEAHEGAAGPEAVPPPPRTARSAAPAGPG</sequence>
<keyword evidence="2 4" id="KW-0238">DNA-binding</keyword>
<dbReference type="GO" id="GO:0000976">
    <property type="term" value="F:transcription cis-regulatory region binding"/>
    <property type="evidence" value="ECO:0007669"/>
    <property type="project" value="TreeGrafter"/>
</dbReference>
<feature type="region of interest" description="Disordered" evidence="5">
    <location>
        <begin position="246"/>
        <end position="296"/>
    </location>
</feature>
<dbReference type="AlphaFoldDB" id="A0A1Z2L0S1"/>
<keyword evidence="3" id="KW-0804">Transcription</keyword>